<dbReference type="GO" id="GO:0035458">
    <property type="term" value="P:cellular response to interferon-beta"/>
    <property type="evidence" value="ECO:0007669"/>
    <property type="project" value="Ensembl"/>
</dbReference>
<keyword evidence="1" id="KW-0399">Innate immunity</keyword>
<dbReference type="SUPFAM" id="SSF52540">
    <property type="entry name" value="P-loop containing nucleoside triphosphate hydrolases"/>
    <property type="match status" value="1"/>
</dbReference>
<dbReference type="InterPro" id="IPR003191">
    <property type="entry name" value="Guanylate-bd/ATL_C"/>
</dbReference>
<dbReference type="CTD" id="388646"/>
<comment type="similarity">
    <text evidence="6">Belongs to the TRAFAC class dynamin-like GTPase superfamily. GB1/RHD3 GTPase family.</text>
</comment>
<dbReference type="SUPFAM" id="SSF48340">
    <property type="entry name" value="Interferon-induced guanylate-binding protein 1 (GBP1), C-terminal domain"/>
    <property type="match status" value="1"/>
</dbReference>
<keyword evidence="5" id="KW-0342">GTP-binding</keyword>
<evidence type="ECO:0000256" key="1">
    <source>
        <dbReference type="ARBA" id="ARBA00022588"/>
    </source>
</evidence>
<dbReference type="GO" id="GO:0002218">
    <property type="term" value="P:activation of innate immune response"/>
    <property type="evidence" value="ECO:0007669"/>
    <property type="project" value="Ensembl"/>
</dbReference>
<reference evidence="9" key="2">
    <citation type="submission" date="2005-07" db="EMBL/GenBank/DDBJ databases">
        <authorList>
            <person name="Mural R.J."/>
            <person name="Li P.W."/>
            <person name="Adams M.D."/>
            <person name="Amanatides P.G."/>
            <person name="Baden-Tillson H."/>
            <person name="Barnstead M."/>
            <person name="Chin S.H."/>
            <person name="Dew I."/>
            <person name="Evans C.A."/>
            <person name="Ferriera S."/>
            <person name="Flanigan M."/>
            <person name="Fosler C."/>
            <person name="Glodek A."/>
            <person name="Gu Z."/>
            <person name="Holt R.A."/>
            <person name="Jennings D."/>
            <person name="Kraft C.L."/>
            <person name="Lu F."/>
            <person name="Nguyen T."/>
            <person name="Nusskern D.R."/>
            <person name="Pfannkoch C.M."/>
            <person name="Sitter C."/>
            <person name="Sutton G.G."/>
            <person name="Venter J.C."/>
            <person name="Wang Z."/>
            <person name="Woodage T."/>
            <person name="Zheng X.H."/>
            <person name="Zhong F."/>
        </authorList>
    </citation>
    <scope>NUCLEOTIDE SEQUENCE</scope>
    <source>
        <strain evidence="9">BN</strain>
    </source>
</reference>
<dbReference type="OrthoDB" id="2135133at2759"/>
<dbReference type="Gene3D" id="3.40.50.300">
    <property type="entry name" value="P-loop containing nucleotide triphosphate hydrolases"/>
    <property type="match status" value="1"/>
</dbReference>
<evidence type="ECO:0000313" key="10">
    <source>
        <dbReference type="RGD" id="1583235"/>
    </source>
</evidence>
<dbReference type="InterPro" id="IPR037684">
    <property type="entry name" value="GBP_C"/>
</dbReference>
<dbReference type="Proteomes" id="UP000234681">
    <property type="component" value="Chromosome 2"/>
</dbReference>
<evidence type="ECO:0000259" key="8">
    <source>
        <dbReference type="PROSITE" id="PS51715"/>
    </source>
</evidence>
<dbReference type="RefSeq" id="NP_001396037.1">
    <property type="nucleotide sequence ID" value="NM_001409108.1"/>
</dbReference>
<dbReference type="RefSeq" id="XP_038959793.1">
    <property type="nucleotide sequence ID" value="XM_039103865.2"/>
</dbReference>
<dbReference type="InterPro" id="IPR036543">
    <property type="entry name" value="Guanylate-bd_C_sf"/>
</dbReference>
<dbReference type="Gene3D" id="1.20.1000.10">
    <property type="entry name" value="Guanylate-binding protein, C-terminal domain"/>
    <property type="match status" value="1"/>
</dbReference>
<dbReference type="RefSeq" id="XP_038959792.1">
    <property type="nucleotide sequence ID" value="XM_039103864.2"/>
</dbReference>
<dbReference type="PROSITE" id="PS51715">
    <property type="entry name" value="G_GB1_RHD3"/>
    <property type="match status" value="1"/>
</dbReference>
<dbReference type="GO" id="GO:0005525">
    <property type="term" value="F:GTP binding"/>
    <property type="evidence" value="ECO:0007669"/>
    <property type="project" value="UniProtKB-KW"/>
</dbReference>
<dbReference type="PANTHER" id="PTHR10751">
    <property type="entry name" value="GUANYLATE BINDING PROTEIN"/>
    <property type="match status" value="1"/>
</dbReference>
<dbReference type="Pfam" id="PF02263">
    <property type="entry name" value="GBP"/>
    <property type="match status" value="1"/>
</dbReference>
<organism evidence="9">
    <name type="scientific">Rattus norvegicus</name>
    <name type="common">Rat</name>
    <dbReference type="NCBI Taxonomy" id="10116"/>
    <lineage>
        <taxon>Eukaryota</taxon>
        <taxon>Metazoa</taxon>
        <taxon>Chordata</taxon>
        <taxon>Craniata</taxon>
        <taxon>Vertebrata</taxon>
        <taxon>Euteleostomi</taxon>
        <taxon>Mammalia</taxon>
        <taxon>Eutheria</taxon>
        <taxon>Euarchontoglires</taxon>
        <taxon>Glires</taxon>
        <taxon>Rodentia</taxon>
        <taxon>Myomorpha</taxon>
        <taxon>Muroidea</taxon>
        <taxon>Muridae</taxon>
        <taxon>Murinae</taxon>
        <taxon>Rattus</taxon>
    </lineage>
</organism>
<reference evidence="9" key="1">
    <citation type="journal article" date="2005" name="Genome Res.">
        <title>Gene and alternative splicing annotation with AIR.</title>
        <authorList>
            <person name="Florea L."/>
            <person name="Di Francesco V."/>
            <person name="Miller J."/>
            <person name="Turner R."/>
            <person name="Yao A."/>
            <person name="Harris M."/>
            <person name="Walenz B."/>
            <person name="Mobarry C."/>
            <person name="Merkulov G.V."/>
            <person name="Charlab R."/>
            <person name="Dew I."/>
            <person name="Deng Z."/>
            <person name="Istrail S."/>
            <person name="Li P."/>
            <person name="Sutton G."/>
        </authorList>
    </citation>
    <scope>NUCLEOTIDE SEQUENCE</scope>
    <source>
        <strain evidence="9">BN</strain>
    </source>
</reference>
<dbReference type="InterPro" id="IPR015894">
    <property type="entry name" value="Guanylate-bd_N"/>
</dbReference>
<dbReference type="GO" id="GO:0051715">
    <property type="term" value="P:cytolysis in another organism"/>
    <property type="evidence" value="ECO:0007669"/>
    <property type="project" value="Ensembl"/>
</dbReference>
<dbReference type="FunFam" id="3.40.50.300:FF:000422">
    <property type="entry name" value="Guanylate-binding protein 1"/>
    <property type="match status" value="1"/>
</dbReference>
<dbReference type="GO" id="GO:0071346">
    <property type="term" value="P:cellular response to type II interferon"/>
    <property type="evidence" value="ECO:0007669"/>
    <property type="project" value="Ensembl"/>
</dbReference>
<dbReference type="GO" id="GO:0003924">
    <property type="term" value="F:GTPase activity"/>
    <property type="evidence" value="ECO:0007669"/>
    <property type="project" value="Ensembl"/>
</dbReference>
<evidence type="ECO:0000313" key="9">
    <source>
        <dbReference type="EMBL" id="EDL82350.1"/>
    </source>
</evidence>
<dbReference type="GO" id="GO:0051607">
    <property type="term" value="P:defense response to virus"/>
    <property type="evidence" value="ECO:0007669"/>
    <property type="project" value="Ensembl"/>
</dbReference>
<feature type="coiled-coil region" evidence="7">
    <location>
        <begin position="483"/>
        <end position="595"/>
    </location>
</feature>
<keyword evidence="3" id="KW-0378">Hydrolase</keyword>
<evidence type="ECO:0000256" key="3">
    <source>
        <dbReference type="ARBA" id="ARBA00022801"/>
    </source>
</evidence>
<dbReference type="InterPro" id="IPR027417">
    <property type="entry name" value="P-loop_NTPase"/>
</dbReference>
<dbReference type="GO" id="GO:0042832">
    <property type="term" value="P:defense response to protozoan"/>
    <property type="evidence" value="ECO:0007669"/>
    <property type="project" value="Ensembl"/>
</dbReference>
<evidence type="ECO:0000256" key="4">
    <source>
        <dbReference type="ARBA" id="ARBA00022859"/>
    </source>
</evidence>
<keyword evidence="4" id="KW-0391">Immunity</keyword>
<dbReference type="GeneID" id="685067"/>
<evidence type="ECO:0000256" key="7">
    <source>
        <dbReference type="SAM" id="Coils"/>
    </source>
</evidence>
<evidence type="ECO:0000256" key="6">
    <source>
        <dbReference type="PROSITE-ProRule" id="PRU01052"/>
    </source>
</evidence>
<dbReference type="InterPro" id="IPR030386">
    <property type="entry name" value="G_GB1_RHD3_dom"/>
</dbReference>
<dbReference type="CDD" id="cd16269">
    <property type="entry name" value="GBP_C"/>
    <property type="match status" value="1"/>
</dbReference>
<dbReference type="EMBL" id="CH473952">
    <property type="protein sequence ID" value="EDL82350.1"/>
    <property type="molecule type" value="Genomic_DNA"/>
</dbReference>
<dbReference type="KEGG" id="rno:685067"/>
<evidence type="ECO:0000256" key="5">
    <source>
        <dbReference type="ARBA" id="ARBA00023134"/>
    </source>
</evidence>
<evidence type="ECO:0000256" key="2">
    <source>
        <dbReference type="ARBA" id="ARBA00022741"/>
    </source>
</evidence>
<dbReference type="RGD" id="1583235">
    <property type="gene designation" value="Gbp7"/>
</dbReference>
<dbReference type="GO" id="GO:0020005">
    <property type="term" value="C:symbiont-containing vacuole membrane"/>
    <property type="evidence" value="ECO:0007669"/>
    <property type="project" value="Ensembl"/>
</dbReference>
<dbReference type="Pfam" id="PF02841">
    <property type="entry name" value="GBP_C"/>
    <property type="match status" value="1"/>
</dbReference>
<keyword evidence="2" id="KW-0547">Nucleotide-binding</keyword>
<dbReference type="OMA" id="IMMLEHT"/>
<dbReference type="FunFam" id="1.20.1000.10:FF:000001">
    <property type="entry name" value="Guanylate binding protein 1"/>
    <property type="match status" value="1"/>
</dbReference>
<protein>
    <submittedName>
        <fullName evidence="9">RCG28487</fullName>
    </submittedName>
</protein>
<accession>A6HW64</accession>
<dbReference type="AlphaFoldDB" id="A6HW64"/>
<dbReference type="GO" id="GO:0050830">
    <property type="term" value="P:defense response to Gram-positive bacterium"/>
    <property type="evidence" value="ECO:0007669"/>
    <property type="project" value="Ensembl"/>
</dbReference>
<dbReference type="AGR" id="RGD:1583235"/>
<dbReference type="CDD" id="cd01851">
    <property type="entry name" value="GBP"/>
    <property type="match status" value="1"/>
</dbReference>
<name>A6HW64_RAT</name>
<feature type="domain" description="GB1/RHD3-type G" evidence="8">
    <location>
        <begin position="35"/>
        <end position="277"/>
    </location>
</feature>
<dbReference type="GO" id="GO:0031410">
    <property type="term" value="C:cytoplasmic vesicle"/>
    <property type="evidence" value="ECO:0007669"/>
    <property type="project" value="Ensembl"/>
</dbReference>
<proteinExistence type="inferred from homology"/>
<keyword evidence="7" id="KW-0175">Coiled coil</keyword>
<sequence length="627" mass="71509">MASASSMEAPICLVENENEELRVNPKAINILERITQPVVVVAIVGLYRTGKSYLMNRLAGQNHGFNLGTTVRSETKGIWMWCVPHPCKPKFTLVLLDTEGLGDVEKCDPKNDSWIFALAVLLSSTFVYNSMSTINHQALEQLHYVTELTELIRTKSTPRSEEIDDSDEFVGFFPDFIWVVRDFVLELKLDGRVITADEYLENALKLIPGRSLKAQNSNLPRECIRHFFPRRKCFVFDRPIKEKELLVHVEEMPEDELDHNFREQSNVFCSYIFSNAKAKTLKEGIMVNGNRLATLVTTYVDAINSGAVPCLENAVTTLAQRENSAAVQKAAEHYSEQMAQRLRLPTDTLQELLDVHSACEKEAIAVFMEHSFKDENQEFQKNLVVTIVEKREDFSRQNEAASLSHCQAELDKLSESLRESISCGAFSVPGGHSLYLEARKKVEQDYEQVPRKGVKANHVLQSFLQSQIVIENSILQSDKALTVNQKAMEVERAQKEAAEKEQELLRQKQKELQQVMESQERSYKENIVQLHEKMETERKNILEKQEEMLAHKLKVQEEMLNEGFKRKYEAMDSEISQLQKQIQQNKEQNSSLAAQIFDGFGNVLMSVLPGTGKLFGLGLKILSRKMK</sequence>
<dbReference type="GO" id="GO:0044406">
    <property type="term" value="P:adhesion of symbiont to host"/>
    <property type="evidence" value="ECO:0007669"/>
    <property type="project" value="Ensembl"/>
</dbReference>
<gene>
    <name evidence="10" type="primary">Gbp7</name>
    <name evidence="9" type="ORF">rCG_28487</name>
</gene>